<dbReference type="Gene3D" id="3.40.366.10">
    <property type="entry name" value="Malonyl-Coenzyme A Acyl Carrier Protein, domain 2"/>
    <property type="match status" value="1"/>
</dbReference>
<dbReference type="EMBL" id="BA000021">
    <property type="protein sequence ID" value="BAC24236.1"/>
    <property type="molecule type" value="Genomic_DNA"/>
</dbReference>
<feature type="active site" evidence="8">
    <location>
        <position position="200"/>
    </location>
</feature>
<dbReference type="GO" id="GO:0006633">
    <property type="term" value="P:fatty acid biosynthetic process"/>
    <property type="evidence" value="ECO:0007669"/>
    <property type="project" value="UniProtKB-UniPathway"/>
</dbReference>
<comment type="pathway">
    <text evidence="1">Lipid metabolism; fatty acid biosynthesis.</text>
</comment>
<evidence type="ECO:0000256" key="8">
    <source>
        <dbReference type="PIRSR" id="PIRSR000446-1"/>
    </source>
</evidence>
<dbReference type="GO" id="GO:0005829">
    <property type="term" value="C:cytosol"/>
    <property type="evidence" value="ECO:0007669"/>
    <property type="project" value="TreeGrafter"/>
</dbReference>
<dbReference type="Pfam" id="PF00698">
    <property type="entry name" value="Acyl_transf_1"/>
    <property type="match status" value="1"/>
</dbReference>
<dbReference type="OrthoDB" id="9808564at2"/>
<evidence type="ECO:0000256" key="3">
    <source>
        <dbReference type="ARBA" id="ARBA00018953"/>
    </source>
</evidence>
<dbReference type="AlphaFoldDB" id="Q8D3B1"/>
<feature type="domain" description="Malonyl-CoA:ACP transacylase (MAT)" evidence="9">
    <location>
        <begin position="7"/>
        <end position="303"/>
    </location>
</feature>
<dbReference type="PANTHER" id="PTHR42681">
    <property type="entry name" value="MALONYL-COA-ACYL CARRIER PROTEIN TRANSACYLASE, MITOCHONDRIAL"/>
    <property type="match status" value="1"/>
</dbReference>
<feature type="active site" evidence="8">
    <location>
        <position position="92"/>
    </location>
</feature>
<dbReference type="Gene3D" id="3.30.70.250">
    <property type="entry name" value="Malonyl-CoA ACP transacylase, ACP-binding"/>
    <property type="match status" value="1"/>
</dbReference>
<keyword evidence="4 7" id="KW-0808">Transferase</keyword>
<dbReference type="SUPFAM" id="SSF55048">
    <property type="entry name" value="Probable ACP-binding domain of malonyl-CoA ACP transacylase"/>
    <property type="match status" value="1"/>
</dbReference>
<name>Q8D3B1_WIGBR</name>
<evidence type="ECO:0000256" key="1">
    <source>
        <dbReference type="ARBA" id="ARBA00005194"/>
    </source>
</evidence>
<dbReference type="PIRSF" id="PIRSF000446">
    <property type="entry name" value="Mct"/>
    <property type="match status" value="1"/>
</dbReference>
<evidence type="ECO:0000256" key="2">
    <source>
        <dbReference type="ARBA" id="ARBA00013258"/>
    </source>
</evidence>
<keyword evidence="11" id="KW-1185">Reference proteome</keyword>
<dbReference type="InterPro" id="IPR001227">
    <property type="entry name" value="Ac_transferase_dom_sf"/>
</dbReference>
<comment type="similarity">
    <text evidence="7">Belongs to the fabD family.</text>
</comment>
<evidence type="ECO:0000256" key="7">
    <source>
        <dbReference type="PIRNR" id="PIRNR000446"/>
    </source>
</evidence>
<evidence type="ECO:0000256" key="5">
    <source>
        <dbReference type="ARBA" id="ARBA00023315"/>
    </source>
</evidence>
<dbReference type="NCBIfam" id="TIGR00128">
    <property type="entry name" value="fabD"/>
    <property type="match status" value="1"/>
</dbReference>
<dbReference type="UniPathway" id="UPA00094"/>
<accession>Q8D3B1</accession>
<comment type="catalytic activity">
    <reaction evidence="6 7">
        <text>holo-[ACP] + malonyl-CoA = malonyl-[ACP] + CoA</text>
        <dbReference type="Rhea" id="RHEA:41792"/>
        <dbReference type="Rhea" id="RHEA-COMP:9623"/>
        <dbReference type="Rhea" id="RHEA-COMP:9685"/>
        <dbReference type="ChEBI" id="CHEBI:57287"/>
        <dbReference type="ChEBI" id="CHEBI:57384"/>
        <dbReference type="ChEBI" id="CHEBI:64479"/>
        <dbReference type="ChEBI" id="CHEBI:78449"/>
        <dbReference type="EC" id="2.3.1.39"/>
    </reaction>
</comment>
<dbReference type="PANTHER" id="PTHR42681:SF1">
    <property type="entry name" value="MALONYL-COA-ACYL CARRIER PROTEIN TRANSACYLASE, MITOCHONDRIAL"/>
    <property type="match status" value="1"/>
</dbReference>
<evidence type="ECO:0000313" key="10">
    <source>
        <dbReference type="EMBL" id="BAC24236.1"/>
    </source>
</evidence>
<reference evidence="10 11" key="1">
    <citation type="journal article" date="2002" name="Nat. Genet.">
        <title>Genome sequence of the endocellular obligate symbiont of tsetse flies, Wigglesworthia glossinidia.</title>
        <authorList>
            <person name="Akman L."/>
            <person name="Yamashita A."/>
            <person name="Watanabe H."/>
            <person name="Oshima K."/>
            <person name="Shiba T."/>
            <person name="Hattori M."/>
            <person name="Aksoy S."/>
        </authorList>
    </citation>
    <scope>NUCLEOTIDE SEQUENCE [LARGE SCALE GENOMIC DNA]</scope>
</reference>
<dbReference type="InterPro" id="IPR016036">
    <property type="entry name" value="Malonyl_transacylase_ACP-bd"/>
</dbReference>
<evidence type="ECO:0000256" key="6">
    <source>
        <dbReference type="ARBA" id="ARBA00048462"/>
    </source>
</evidence>
<dbReference type="InterPro" id="IPR024925">
    <property type="entry name" value="Malonyl_CoA-ACP_transAc"/>
</dbReference>
<dbReference type="eggNOG" id="COG0331">
    <property type="taxonomic scope" value="Bacteria"/>
</dbReference>
<dbReference type="SMART" id="SM00827">
    <property type="entry name" value="PKS_AT"/>
    <property type="match status" value="1"/>
</dbReference>
<dbReference type="InterPro" id="IPR016035">
    <property type="entry name" value="Acyl_Trfase/lysoPLipase"/>
</dbReference>
<dbReference type="Proteomes" id="UP000000562">
    <property type="component" value="Chromosome"/>
</dbReference>
<proteinExistence type="inferred from homology"/>
<organism evidence="10 11">
    <name type="scientific">Wigglesworthia glossinidia brevipalpis</name>
    <dbReference type="NCBI Taxonomy" id="36870"/>
    <lineage>
        <taxon>Bacteria</taxon>
        <taxon>Pseudomonadati</taxon>
        <taxon>Pseudomonadota</taxon>
        <taxon>Gammaproteobacteria</taxon>
        <taxon>Enterobacterales</taxon>
        <taxon>Erwiniaceae</taxon>
        <taxon>Wigglesworthia</taxon>
    </lineage>
</organism>
<dbReference type="STRING" id="36870.gene:10368568"/>
<protein>
    <recommendedName>
        <fullName evidence="3 7">Malonyl CoA-acyl carrier protein transacylase</fullName>
        <ecNumber evidence="2 7">2.3.1.39</ecNumber>
    </recommendedName>
</protein>
<dbReference type="SUPFAM" id="SSF52151">
    <property type="entry name" value="FabD/lysophospholipase-like"/>
    <property type="match status" value="1"/>
</dbReference>
<dbReference type="InterPro" id="IPR004410">
    <property type="entry name" value="Malonyl_CoA-ACP_transAc_FabD"/>
</dbReference>
<sequence length="314" mass="35337">MKLFSMVFPGQGSQFVGMLKSLSDSFIIVKEVFEESSEILKYDLWKLAQEGPLNILNKTEITQPAILTASFAIWKVWNSLSNINPIFMAGHSLGEYSALVCAKSLNFSDAIKITSLRGKFMQESLKKECAMAAIIGLPCTIIDKICKRISIYEFVEIANFNSPMQIIISGYKNSVIKVIKKSKKLGAKYAKLLSVNVPAHSVLMKPASKKLSYALNKIKIFTPKIKVISSLNVKVQKNPKEIKKNLIKQIYKPVLWNNTIKYLIEKKIKIFLEVGPGNILSKLLKSFSQNTNIYGISIQHPEIIIKESGRYNKL</sequence>
<dbReference type="GO" id="GO:0004314">
    <property type="term" value="F:[acyl-carrier-protein] S-malonyltransferase activity"/>
    <property type="evidence" value="ECO:0007669"/>
    <property type="project" value="UniProtKB-EC"/>
</dbReference>
<keyword evidence="5 7" id="KW-0012">Acyltransferase</keyword>
<evidence type="ECO:0000259" key="9">
    <source>
        <dbReference type="SMART" id="SM00827"/>
    </source>
</evidence>
<dbReference type="InterPro" id="IPR014043">
    <property type="entry name" value="Acyl_transferase_dom"/>
</dbReference>
<evidence type="ECO:0000256" key="4">
    <source>
        <dbReference type="ARBA" id="ARBA00022679"/>
    </source>
</evidence>
<dbReference type="KEGG" id="wbr:fabD"/>
<dbReference type="InterPro" id="IPR050858">
    <property type="entry name" value="Mal-CoA-ACP_Trans/PKS_FabD"/>
</dbReference>
<dbReference type="EC" id="2.3.1.39" evidence="2 7"/>
<gene>
    <name evidence="10" type="primary">fabD</name>
</gene>
<dbReference type="HOGENOM" id="CLU_030558_0_0_6"/>
<evidence type="ECO:0000313" key="11">
    <source>
        <dbReference type="Proteomes" id="UP000000562"/>
    </source>
</evidence>